<dbReference type="InterPro" id="IPR043502">
    <property type="entry name" value="DNA/RNA_pol_sf"/>
</dbReference>
<dbReference type="EMBL" id="BQNB010020902">
    <property type="protein sequence ID" value="GJU00826.1"/>
    <property type="molecule type" value="Genomic_DNA"/>
</dbReference>
<accession>A0ABQ5ILA7</accession>
<proteinExistence type="predicted"/>
<protein>
    <submittedName>
        <fullName evidence="1">Ribonuclease H-like domain-containing protein</fullName>
    </submittedName>
</protein>
<evidence type="ECO:0000313" key="2">
    <source>
        <dbReference type="Proteomes" id="UP001151760"/>
    </source>
</evidence>
<name>A0ABQ5ILA7_9ASTR</name>
<gene>
    <name evidence="1" type="ORF">Tco_1111164</name>
</gene>
<dbReference type="PANTHER" id="PTHR11439">
    <property type="entry name" value="GAG-POL-RELATED RETROTRANSPOSON"/>
    <property type="match status" value="1"/>
</dbReference>
<dbReference type="SUPFAM" id="SSF56672">
    <property type="entry name" value="DNA/RNA polymerases"/>
    <property type="match status" value="1"/>
</dbReference>
<dbReference type="PANTHER" id="PTHR11439:SF524">
    <property type="entry name" value="RNA-DIRECTED DNA POLYMERASE, PROTEIN KINASE RLK-PELLE-DLSV FAMILY"/>
    <property type="match status" value="1"/>
</dbReference>
<dbReference type="CDD" id="cd09272">
    <property type="entry name" value="RNase_HI_RT_Ty1"/>
    <property type="match status" value="1"/>
</dbReference>
<comment type="caution">
    <text evidence="1">The sequence shown here is derived from an EMBL/GenBank/DDBJ whole genome shotgun (WGS) entry which is preliminary data.</text>
</comment>
<evidence type="ECO:0000313" key="1">
    <source>
        <dbReference type="EMBL" id="GJU00826.1"/>
    </source>
</evidence>
<keyword evidence="2" id="KW-1185">Reference proteome</keyword>
<sequence>MHGPCDPHFTALKRILRYVRGTLDYGLQLHVSSTTQLSAYTDADWAGCPVTCRSTSGYCVFLGGNLLSWSAKRQVTLSRSSAEAEYRGVANVVAETAWIRNLLCELHTPLFTATLVYCDNVSAVYMSANPVQHQRTQF</sequence>
<organism evidence="1 2">
    <name type="scientific">Tanacetum coccineum</name>
    <dbReference type="NCBI Taxonomy" id="301880"/>
    <lineage>
        <taxon>Eukaryota</taxon>
        <taxon>Viridiplantae</taxon>
        <taxon>Streptophyta</taxon>
        <taxon>Embryophyta</taxon>
        <taxon>Tracheophyta</taxon>
        <taxon>Spermatophyta</taxon>
        <taxon>Magnoliopsida</taxon>
        <taxon>eudicotyledons</taxon>
        <taxon>Gunneridae</taxon>
        <taxon>Pentapetalae</taxon>
        <taxon>asterids</taxon>
        <taxon>campanulids</taxon>
        <taxon>Asterales</taxon>
        <taxon>Asteraceae</taxon>
        <taxon>Asteroideae</taxon>
        <taxon>Anthemideae</taxon>
        <taxon>Anthemidinae</taxon>
        <taxon>Tanacetum</taxon>
    </lineage>
</organism>
<reference evidence="1" key="1">
    <citation type="journal article" date="2022" name="Int. J. Mol. Sci.">
        <title>Draft Genome of Tanacetum Coccineum: Genomic Comparison of Closely Related Tanacetum-Family Plants.</title>
        <authorList>
            <person name="Yamashiro T."/>
            <person name="Shiraishi A."/>
            <person name="Nakayama K."/>
            <person name="Satake H."/>
        </authorList>
    </citation>
    <scope>NUCLEOTIDE SEQUENCE</scope>
</reference>
<dbReference type="Proteomes" id="UP001151760">
    <property type="component" value="Unassembled WGS sequence"/>
</dbReference>
<reference evidence="1" key="2">
    <citation type="submission" date="2022-01" db="EMBL/GenBank/DDBJ databases">
        <authorList>
            <person name="Yamashiro T."/>
            <person name="Shiraishi A."/>
            <person name="Satake H."/>
            <person name="Nakayama K."/>
        </authorList>
    </citation>
    <scope>NUCLEOTIDE SEQUENCE</scope>
</reference>